<keyword evidence="2" id="KW-1185">Reference proteome</keyword>
<reference evidence="1 2" key="1">
    <citation type="submission" date="2019-02" db="EMBL/GenBank/DDBJ databases">
        <title>Deep-cultivation of Planctomycetes and their phenomic and genomic characterization uncovers novel biology.</title>
        <authorList>
            <person name="Wiegand S."/>
            <person name="Jogler M."/>
            <person name="Boedeker C."/>
            <person name="Pinto D."/>
            <person name="Vollmers J."/>
            <person name="Rivas-Marin E."/>
            <person name="Kohn T."/>
            <person name="Peeters S.H."/>
            <person name="Heuer A."/>
            <person name="Rast P."/>
            <person name="Oberbeckmann S."/>
            <person name="Bunk B."/>
            <person name="Jeske O."/>
            <person name="Meyerdierks A."/>
            <person name="Storesund J.E."/>
            <person name="Kallscheuer N."/>
            <person name="Luecker S."/>
            <person name="Lage O.M."/>
            <person name="Pohl T."/>
            <person name="Merkel B.J."/>
            <person name="Hornburger P."/>
            <person name="Mueller R.-W."/>
            <person name="Bruemmer F."/>
            <person name="Labrenz M."/>
            <person name="Spormann A.M."/>
            <person name="Op Den Camp H."/>
            <person name="Overmann J."/>
            <person name="Amann R."/>
            <person name="Jetten M.S.M."/>
            <person name="Mascher T."/>
            <person name="Medema M.H."/>
            <person name="Devos D.P."/>
            <person name="Kaster A.-K."/>
            <person name="Ovreas L."/>
            <person name="Rohde M."/>
            <person name="Galperin M.Y."/>
            <person name="Jogler C."/>
        </authorList>
    </citation>
    <scope>NUCLEOTIDE SEQUENCE [LARGE SCALE GENOMIC DNA]</scope>
    <source>
        <strain evidence="1 2">Mal64</strain>
    </source>
</reference>
<protein>
    <submittedName>
        <fullName evidence="1">Uncharacterized protein</fullName>
    </submittedName>
</protein>
<evidence type="ECO:0000313" key="1">
    <source>
        <dbReference type="EMBL" id="TWT88855.1"/>
    </source>
</evidence>
<sequence>MPGGKITRKVFNHMFSDAELQAYLDEAAAPDRMAAIEESARKDEKVCARLAGLVGQRDAGLHSLGEVWRRRRLTCPSREQLGSHLMGVLDEAYAGYVAFHLEVIECRCCLANLEDLRRLHAADESEPAETRRKKFFQSSVGRIS</sequence>
<proteinExistence type="predicted"/>
<comment type="caution">
    <text evidence="1">The sequence shown here is derived from an EMBL/GenBank/DDBJ whole genome shotgun (WGS) entry which is preliminary data.</text>
</comment>
<evidence type="ECO:0000313" key="2">
    <source>
        <dbReference type="Proteomes" id="UP000315440"/>
    </source>
</evidence>
<dbReference type="AlphaFoldDB" id="A0A5C5ZP32"/>
<gene>
    <name evidence="1" type="ORF">Mal64_23430</name>
</gene>
<name>A0A5C5ZP32_9BACT</name>
<dbReference type="Proteomes" id="UP000315440">
    <property type="component" value="Unassembled WGS sequence"/>
</dbReference>
<dbReference type="EMBL" id="SJPQ01000002">
    <property type="protein sequence ID" value="TWT88855.1"/>
    <property type="molecule type" value="Genomic_DNA"/>
</dbReference>
<organism evidence="1 2">
    <name type="scientific">Pseudobythopirellula maris</name>
    <dbReference type="NCBI Taxonomy" id="2527991"/>
    <lineage>
        <taxon>Bacteria</taxon>
        <taxon>Pseudomonadati</taxon>
        <taxon>Planctomycetota</taxon>
        <taxon>Planctomycetia</taxon>
        <taxon>Pirellulales</taxon>
        <taxon>Lacipirellulaceae</taxon>
        <taxon>Pseudobythopirellula</taxon>
    </lineage>
</organism>
<accession>A0A5C5ZP32</accession>